<feature type="domain" description="N-acetyltransferase" evidence="3">
    <location>
        <begin position="17"/>
        <end position="176"/>
    </location>
</feature>
<gene>
    <name evidence="4" type="ORF">BX591_14429</name>
</gene>
<dbReference type="RefSeq" id="WP_111935671.1">
    <property type="nucleotide sequence ID" value="NZ_CADFFP010000043.1"/>
</dbReference>
<sequence>MKNEPLHRDAAALEHRITIKAPEPSDMEAFAAIMSLPGVRRGTLQLGYRTVEQIAAWHERRLGKGVTVGAWLDGQLVGHAGLSVYPRARSHGAELGICVHDAYHGRGVGTALVQALVDSADGALGLRRIELTVFADNAPAIALYRKFGFVEEGRSRGYALRDGVLADALHMARLAEAPAFTPLTPVTSL</sequence>
<evidence type="ECO:0000256" key="1">
    <source>
        <dbReference type="ARBA" id="ARBA00022679"/>
    </source>
</evidence>
<accession>A0A329B9Z3</accession>
<dbReference type="InterPro" id="IPR000182">
    <property type="entry name" value="GNAT_dom"/>
</dbReference>
<keyword evidence="1 4" id="KW-0808">Transferase</keyword>
<dbReference type="Proteomes" id="UP000248918">
    <property type="component" value="Unassembled WGS sequence"/>
</dbReference>
<dbReference type="PANTHER" id="PTHR43877">
    <property type="entry name" value="AMINOALKYLPHOSPHONATE N-ACETYLTRANSFERASE-RELATED-RELATED"/>
    <property type="match status" value="1"/>
</dbReference>
<dbReference type="GO" id="GO:0016747">
    <property type="term" value="F:acyltransferase activity, transferring groups other than amino-acyl groups"/>
    <property type="evidence" value="ECO:0007669"/>
    <property type="project" value="InterPro"/>
</dbReference>
<organism evidence="4 5">
    <name type="scientific">Paraburkholderia bryophila</name>
    <dbReference type="NCBI Taxonomy" id="420952"/>
    <lineage>
        <taxon>Bacteria</taxon>
        <taxon>Pseudomonadati</taxon>
        <taxon>Pseudomonadota</taxon>
        <taxon>Betaproteobacteria</taxon>
        <taxon>Burkholderiales</taxon>
        <taxon>Burkholderiaceae</taxon>
        <taxon>Paraburkholderia</taxon>
    </lineage>
</organism>
<keyword evidence="2" id="KW-0012">Acyltransferase</keyword>
<evidence type="ECO:0000259" key="3">
    <source>
        <dbReference type="PROSITE" id="PS51186"/>
    </source>
</evidence>
<dbReference type="PROSITE" id="PS51186">
    <property type="entry name" value="GNAT"/>
    <property type="match status" value="1"/>
</dbReference>
<proteinExistence type="predicted"/>
<dbReference type="InterPro" id="IPR016181">
    <property type="entry name" value="Acyl_CoA_acyltransferase"/>
</dbReference>
<evidence type="ECO:0000313" key="4">
    <source>
        <dbReference type="EMBL" id="RAS18842.1"/>
    </source>
</evidence>
<protein>
    <submittedName>
        <fullName evidence="4">Putative acetyltransferase</fullName>
    </submittedName>
</protein>
<dbReference type="OrthoDB" id="336415at2"/>
<dbReference type="EMBL" id="QLTK01000044">
    <property type="protein sequence ID" value="RAS18842.1"/>
    <property type="molecule type" value="Genomic_DNA"/>
</dbReference>
<evidence type="ECO:0000313" key="5">
    <source>
        <dbReference type="Proteomes" id="UP000248918"/>
    </source>
</evidence>
<comment type="caution">
    <text evidence="4">The sequence shown here is derived from an EMBL/GenBank/DDBJ whole genome shotgun (WGS) entry which is preliminary data.</text>
</comment>
<dbReference type="Pfam" id="PF00583">
    <property type="entry name" value="Acetyltransf_1"/>
    <property type="match status" value="1"/>
</dbReference>
<reference evidence="4 5" key="1">
    <citation type="submission" date="2018-06" db="EMBL/GenBank/DDBJ databases">
        <title>Genomic Encyclopedia of Type Strains, Phase III (KMG-III): the genomes of soil and plant-associated and newly described type strains.</title>
        <authorList>
            <person name="Whitman W."/>
        </authorList>
    </citation>
    <scope>NUCLEOTIDE SEQUENCE [LARGE SCALE GENOMIC DNA]</scope>
    <source>
        <strain evidence="4 5">LMG 23644</strain>
    </source>
</reference>
<dbReference type="CDD" id="cd04301">
    <property type="entry name" value="NAT_SF"/>
    <property type="match status" value="1"/>
</dbReference>
<dbReference type="InterPro" id="IPR050832">
    <property type="entry name" value="Bact_Acetyltransf"/>
</dbReference>
<evidence type="ECO:0000256" key="2">
    <source>
        <dbReference type="ARBA" id="ARBA00023315"/>
    </source>
</evidence>
<dbReference type="Gene3D" id="3.40.630.30">
    <property type="match status" value="1"/>
</dbReference>
<dbReference type="AlphaFoldDB" id="A0A329B9Z3"/>
<dbReference type="SUPFAM" id="SSF55729">
    <property type="entry name" value="Acyl-CoA N-acyltransferases (Nat)"/>
    <property type="match status" value="1"/>
</dbReference>
<name>A0A329B9Z3_9BURK</name>